<dbReference type="GO" id="GO:0004073">
    <property type="term" value="F:aspartate-semialdehyde dehydrogenase activity"/>
    <property type="evidence" value="ECO:0007669"/>
    <property type="project" value="UniProtKB-UniRule"/>
</dbReference>
<comment type="caution">
    <text evidence="15">Lacks conserved residue(s) required for the propagation of feature annotation.</text>
</comment>
<accession>A0A5E4PG84</accession>
<dbReference type="CDD" id="cd02316">
    <property type="entry name" value="VcASADH2_like_N"/>
    <property type="match status" value="1"/>
</dbReference>
<dbReference type="HAMAP" id="MF_02121">
    <property type="entry name" value="ASADH"/>
    <property type="match status" value="1"/>
</dbReference>
<dbReference type="GO" id="GO:0009089">
    <property type="term" value="P:lysine biosynthetic process via diaminopimelate"/>
    <property type="evidence" value="ECO:0007669"/>
    <property type="project" value="UniProtKB-UniRule"/>
</dbReference>
<dbReference type="GO" id="GO:0051287">
    <property type="term" value="F:NAD binding"/>
    <property type="evidence" value="ECO:0007669"/>
    <property type="project" value="InterPro"/>
</dbReference>
<evidence type="ECO:0000256" key="16">
    <source>
        <dbReference type="PIRSR" id="PIRSR000148-1"/>
    </source>
</evidence>
<proteinExistence type="inferred from homology"/>
<keyword evidence="13 15" id="KW-0486">Methionine biosynthesis</keyword>
<evidence type="ECO:0000256" key="4">
    <source>
        <dbReference type="ARBA" id="ARBA00010584"/>
    </source>
</evidence>
<protein>
    <recommendedName>
        <fullName evidence="6 15">Aspartate-semialdehyde dehydrogenase</fullName>
        <shortName evidence="15">ASA dehydrogenase</shortName>
        <shortName evidence="15">ASADH</shortName>
        <ecNumber evidence="6 15">1.2.1.11</ecNumber>
    </recommendedName>
    <alternativeName>
        <fullName evidence="15">Aspartate-beta-semialdehyde dehydrogenase</fullName>
    </alternativeName>
</protein>
<dbReference type="GO" id="GO:0009088">
    <property type="term" value="P:threonine biosynthetic process"/>
    <property type="evidence" value="ECO:0007669"/>
    <property type="project" value="UniProtKB-UniRule"/>
</dbReference>
<keyword evidence="7 15" id="KW-0028">Amino-acid biosynthesis</keyword>
<feature type="domain" description="Semialdehyde dehydrogenase NAD-binding" evidence="17">
    <location>
        <begin position="5"/>
        <end position="120"/>
    </location>
</feature>
<dbReference type="NCBIfam" id="NF004224">
    <property type="entry name" value="PRK05671.1"/>
    <property type="match status" value="1"/>
</dbReference>
<evidence type="ECO:0000256" key="12">
    <source>
        <dbReference type="ARBA" id="ARBA00023154"/>
    </source>
</evidence>
<dbReference type="Pfam" id="PF01118">
    <property type="entry name" value="Semialdhyde_dh"/>
    <property type="match status" value="1"/>
</dbReference>
<dbReference type="OrthoDB" id="9805684at2"/>
<evidence type="ECO:0000256" key="15">
    <source>
        <dbReference type="HAMAP-Rule" id="MF_02121"/>
    </source>
</evidence>
<dbReference type="NCBIfam" id="NF011456">
    <property type="entry name" value="PRK14874.1"/>
    <property type="match status" value="1"/>
</dbReference>
<dbReference type="Pfam" id="PF02774">
    <property type="entry name" value="Semialdhyde_dhC"/>
    <property type="match status" value="1"/>
</dbReference>
<dbReference type="SUPFAM" id="SSF51735">
    <property type="entry name" value="NAD(P)-binding Rossmann-fold domains"/>
    <property type="match status" value="1"/>
</dbReference>
<keyword evidence="12 15" id="KW-0457">Lysine biosynthesis</keyword>
<dbReference type="UniPathway" id="UPA00050">
    <property type="reaction ID" value="UER00463"/>
</dbReference>
<name>A0A5E4PG84_9COXI</name>
<comment type="pathway">
    <text evidence="3 15">Amino-acid biosynthesis; L-threonine biosynthesis; L-threonine from L-aspartate: step 2/5.</text>
</comment>
<feature type="binding site" evidence="15">
    <location>
        <position position="158"/>
    </location>
    <ligand>
        <name>substrate</name>
    </ligand>
</feature>
<dbReference type="GO" id="GO:0009097">
    <property type="term" value="P:isoleucine biosynthetic process"/>
    <property type="evidence" value="ECO:0007669"/>
    <property type="project" value="UniProtKB-UniRule"/>
</dbReference>
<feature type="active site" description="Acyl-thioester intermediate" evidence="15 16">
    <location>
        <position position="131"/>
    </location>
</feature>
<feature type="active site" description="Proton acceptor" evidence="15 16">
    <location>
        <position position="244"/>
    </location>
</feature>
<dbReference type="Proteomes" id="UP000324194">
    <property type="component" value="Chromosome 1"/>
</dbReference>
<comment type="catalytic activity">
    <reaction evidence="14 15">
        <text>L-aspartate 4-semialdehyde + phosphate + NADP(+) = 4-phospho-L-aspartate + NADPH + H(+)</text>
        <dbReference type="Rhea" id="RHEA:24284"/>
        <dbReference type="ChEBI" id="CHEBI:15378"/>
        <dbReference type="ChEBI" id="CHEBI:43474"/>
        <dbReference type="ChEBI" id="CHEBI:57535"/>
        <dbReference type="ChEBI" id="CHEBI:57783"/>
        <dbReference type="ChEBI" id="CHEBI:58349"/>
        <dbReference type="ChEBI" id="CHEBI:537519"/>
        <dbReference type="EC" id="1.2.1.11"/>
    </reaction>
</comment>
<evidence type="ECO:0000259" key="17">
    <source>
        <dbReference type="SMART" id="SM00859"/>
    </source>
</evidence>
<dbReference type="EMBL" id="LR699119">
    <property type="protein sequence ID" value="VVC75864.1"/>
    <property type="molecule type" value="Genomic_DNA"/>
</dbReference>
<feature type="binding site" evidence="15">
    <location>
        <begin position="12"/>
        <end position="15"/>
    </location>
    <ligand>
        <name>NADP(+)</name>
        <dbReference type="ChEBI" id="CHEBI:58349"/>
    </ligand>
</feature>
<feature type="binding site" evidence="15">
    <location>
        <position position="237"/>
    </location>
    <ligand>
        <name>substrate</name>
    </ligand>
</feature>
<dbReference type="KEGG" id="asip:AQUSIP_11610"/>
<reference evidence="18 19" key="1">
    <citation type="submission" date="2019-08" db="EMBL/GenBank/DDBJ databases">
        <authorList>
            <person name="Guy L."/>
        </authorList>
    </citation>
    <scope>NUCLEOTIDE SEQUENCE [LARGE SCALE GENOMIC DNA]</scope>
    <source>
        <strain evidence="18 19">SGT-108</strain>
    </source>
</reference>
<dbReference type="GO" id="GO:0071266">
    <property type="term" value="P:'de novo' L-methionine biosynthetic process"/>
    <property type="evidence" value="ECO:0007669"/>
    <property type="project" value="UniProtKB-UniRule"/>
</dbReference>
<dbReference type="InterPro" id="IPR012280">
    <property type="entry name" value="Semialdhyde_DH_dimer_dom"/>
</dbReference>
<dbReference type="NCBIfam" id="NF005957">
    <property type="entry name" value="PRK08040.1"/>
    <property type="match status" value="1"/>
</dbReference>
<dbReference type="Gene3D" id="3.40.50.720">
    <property type="entry name" value="NAD(P)-binding Rossmann-like Domain"/>
    <property type="match status" value="1"/>
</dbReference>
<dbReference type="InterPro" id="IPR036291">
    <property type="entry name" value="NAD(P)-bd_dom_sf"/>
</dbReference>
<evidence type="ECO:0000256" key="9">
    <source>
        <dbReference type="ARBA" id="ARBA00022857"/>
    </source>
</evidence>
<sequence>MKNYSIAIVGATGLVGTTLLSLLAERNFPVNQLFPLASQQSSGKHITFRGEQYRIQDLSSFDFTRTRIAFFCVGNDLAAEYAPKAAAAGNVVIDKSFYYRNHEDVPLLVPEVNLDALAGFRKRNIIANPNCNTIPIAVGLKPIYDAVGIERINVATYQSVSGTGKEAVAELTEQSRQLLDHQHIQPRVYSQQIAFNILPHIDEFQDNGYTREEMKIVWEMQKIYDDRTLAINPTAVRVPVVCGHSASVHIETREKISTDQALKILASAPGVRLVTGKFPYATPVVDATGNDHVHIGRVREDISHTRGLNLWIVSDNLRKGAATNAVQIAEHLIEHYSPL</sequence>
<evidence type="ECO:0000256" key="13">
    <source>
        <dbReference type="ARBA" id="ARBA00023167"/>
    </source>
</evidence>
<evidence type="ECO:0000256" key="6">
    <source>
        <dbReference type="ARBA" id="ARBA00013120"/>
    </source>
</evidence>
<evidence type="ECO:0000256" key="1">
    <source>
        <dbReference type="ARBA" id="ARBA00005021"/>
    </source>
</evidence>
<organism evidence="18 19">
    <name type="scientific">Aquicella siphonis</name>
    <dbReference type="NCBI Taxonomy" id="254247"/>
    <lineage>
        <taxon>Bacteria</taxon>
        <taxon>Pseudomonadati</taxon>
        <taxon>Pseudomonadota</taxon>
        <taxon>Gammaproteobacteria</taxon>
        <taxon>Legionellales</taxon>
        <taxon>Coxiellaceae</taxon>
        <taxon>Aquicella</taxon>
    </lineage>
</organism>
<dbReference type="PANTHER" id="PTHR46278">
    <property type="entry name" value="DEHYDROGENASE, PUTATIVE-RELATED"/>
    <property type="match status" value="1"/>
</dbReference>
<keyword evidence="19" id="KW-1185">Reference proteome</keyword>
<evidence type="ECO:0000256" key="7">
    <source>
        <dbReference type="ARBA" id="ARBA00022605"/>
    </source>
</evidence>
<evidence type="ECO:0000256" key="2">
    <source>
        <dbReference type="ARBA" id="ARBA00005076"/>
    </source>
</evidence>
<comment type="subunit">
    <text evidence="5 15">Homodimer.</text>
</comment>
<comment type="pathway">
    <text evidence="1 15">Amino-acid biosynthesis; L-methionine biosynthesis via de novo pathway; L-homoserine from L-aspartate: step 2/3.</text>
</comment>
<dbReference type="NCBIfam" id="TIGR01296">
    <property type="entry name" value="asd_B"/>
    <property type="match status" value="1"/>
</dbReference>
<dbReference type="UniPathway" id="UPA00051">
    <property type="reaction ID" value="UER00464"/>
</dbReference>
<feature type="binding site" evidence="15">
    <location>
        <position position="316"/>
    </location>
    <ligand>
        <name>NADP(+)</name>
        <dbReference type="ChEBI" id="CHEBI:58349"/>
    </ligand>
</feature>
<dbReference type="CDD" id="cd18131">
    <property type="entry name" value="ASADH_C_bac_euk_like"/>
    <property type="match status" value="1"/>
</dbReference>
<dbReference type="PIRSF" id="PIRSF000148">
    <property type="entry name" value="ASA_dh"/>
    <property type="match status" value="1"/>
</dbReference>
<dbReference type="PANTHER" id="PTHR46278:SF2">
    <property type="entry name" value="ASPARTATE-SEMIALDEHYDE DEHYDROGENASE"/>
    <property type="match status" value="1"/>
</dbReference>
<feature type="binding site" evidence="15">
    <location>
        <position position="100"/>
    </location>
    <ligand>
        <name>phosphate</name>
        <dbReference type="ChEBI" id="CHEBI:43474"/>
    </ligand>
</feature>
<evidence type="ECO:0000256" key="8">
    <source>
        <dbReference type="ARBA" id="ARBA00022697"/>
    </source>
</evidence>
<evidence type="ECO:0000256" key="10">
    <source>
        <dbReference type="ARBA" id="ARBA00022915"/>
    </source>
</evidence>
<dbReference type="InterPro" id="IPR012080">
    <property type="entry name" value="Asp_semialdehyde_DH"/>
</dbReference>
<keyword evidence="11 15" id="KW-0560">Oxidoreductase</keyword>
<comment type="function">
    <text evidence="15">Catalyzes the NADPH-dependent formation of L-aspartate-semialdehyde (L-ASA) by the reductive dephosphorylation of L-aspartyl-4-phosphate.</text>
</comment>
<evidence type="ECO:0000313" key="19">
    <source>
        <dbReference type="Proteomes" id="UP000324194"/>
    </source>
</evidence>
<dbReference type="EC" id="1.2.1.11" evidence="6 15"/>
<evidence type="ECO:0000256" key="14">
    <source>
        <dbReference type="ARBA" id="ARBA00047891"/>
    </source>
</evidence>
<comment type="similarity">
    <text evidence="4 15">Belongs to the aspartate-semialdehyde dehydrogenase family.</text>
</comment>
<comment type="pathway">
    <text evidence="2 15">Amino-acid biosynthesis; L-lysine biosynthesis via DAP pathway; (S)-tetrahydrodipicolinate from L-aspartate: step 2/4.</text>
</comment>
<dbReference type="InterPro" id="IPR005986">
    <property type="entry name" value="Asp_semialdehyde_DH_beta"/>
</dbReference>
<evidence type="ECO:0000256" key="11">
    <source>
        <dbReference type="ARBA" id="ARBA00023002"/>
    </source>
</evidence>
<evidence type="ECO:0000256" key="3">
    <source>
        <dbReference type="ARBA" id="ARBA00005097"/>
    </source>
</evidence>
<dbReference type="InterPro" id="IPR000534">
    <property type="entry name" value="Semialdehyde_DH_NAD-bd"/>
</dbReference>
<dbReference type="GO" id="GO:0046983">
    <property type="term" value="F:protein dimerization activity"/>
    <property type="evidence" value="ECO:0007669"/>
    <property type="project" value="InterPro"/>
</dbReference>
<gene>
    <name evidence="18" type="primary">asd2</name>
    <name evidence="15" type="synonym">asd</name>
    <name evidence="18" type="ORF">AQUSIP_11610</name>
</gene>
<dbReference type="GO" id="GO:0050661">
    <property type="term" value="F:NADP binding"/>
    <property type="evidence" value="ECO:0007669"/>
    <property type="project" value="UniProtKB-UniRule"/>
</dbReference>
<dbReference type="SUPFAM" id="SSF55347">
    <property type="entry name" value="Glyceraldehyde-3-phosphate dehydrogenase-like, C-terminal domain"/>
    <property type="match status" value="1"/>
</dbReference>
<dbReference type="RefSeq" id="WP_148339135.1">
    <property type="nucleotide sequence ID" value="NZ_LR699119.1"/>
</dbReference>
<evidence type="ECO:0000313" key="18">
    <source>
        <dbReference type="EMBL" id="VVC75864.1"/>
    </source>
</evidence>
<dbReference type="AlphaFoldDB" id="A0A5E4PG84"/>
<dbReference type="SMART" id="SM00859">
    <property type="entry name" value="Semialdhyde_dh"/>
    <property type="match status" value="1"/>
</dbReference>
<keyword evidence="10 15" id="KW-0220">Diaminopimelate biosynthesis</keyword>
<keyword evidence="9 15" id="KW-0521">NADP</keyword>
<keyword evidence="8 15" id="KW-0791">Threonine biosynthesis</keyword>
<dbReference type="Gene3D" id="3.30.360.10">
    <property type="entry name" value="Dihydrodipicolinate Reductase, domain 2"/>
    <property type="match status" value="1"/>
</dbReference>
<dbReference type="UniPathway" id="UPA00034">
    <property type="reaction ID" value="UER00016"/>
</dbReference>
<dbReference type="GO" id="GO:0019877">
    <property type="term" value="P:diaminopimelate biosynthetic process"/>
    <property type="evidence" value="ECO:0007669"/>
    <property type="project" value="UniProtKB-UniRule"/>
</dbReference>
<evidence type="ECO:0000256" key="5">
    <source>
        <dbReference type="ARBA" id="ARBA00011738"/>
    </source>
</evidence>
<feature type="binding site" evidence="15">
    <location>
        <begin position="161"/>
        <end position="162"/>
    </location>
    <ligand>
        <name>NADP(+)</name>
        <dbReference type="ChEBI" id="CHEBI:58349"/>
    </ligand>
</feature>